<gene>
    <name evidence="5" type="ORF">TDIB3V08_LOCUS5217</name>
</gene>
<dbReference type="InterPro" id="IPR012677">
    <property type="entry name" value="Nucleotide-bd_a/b_plait_sf"/>
</dbReference>
<dbReference type="Pfam" id="PF00076">
    <property type="entry name" value="RRM_1"/>
    <property type="match status" value="1"/>
</dbReference>
<dbReference type="AlphaFoldDB" id="A0A7R8VI38"/>
<organism evidence="5">
    <name type="scientific">Timema douglasi</name>
    <name type="common">Walking stick</name>
    <dbReference type="NCBI Taxonomy" id="61478"/>
    <lineage>
        <taxon>Eukaryota</taxon>
        <taxon>Metazoa</taxon>
        <taxon>Ecdysozoa</taxon>
        <taxon>Arthropoda</taxon>
        <taxon>Hexapoda</taxon>
        <taxon>Insecta</taxon>
        <taxon>Pterygota</taxon>
        <taxon>Neoptera</taxon>
        <taxon>Polyneoptera</taxon>
        <taxon>Phasmatodea</taxon>
        <taxon>Timematodea</taxon>
        <taxon>Timematoidea</taxon>
        <taxon>Timematidae</taxon>
        <taxon>Timema</taxon>
    </lineage>
</organism>
<protein>
    <recommendedName>
        <fullName evidence="4">RRM domain-containing protein</fullName>
    </recommendedName>
</protein>
<dbReference type="InterPro" id="IPR000504">
    <property type="entry name" value="RRM_dom"/>
</dbReference>
<keyword evidence="1 2" id="KW-0694">RNA-binding</keyword>
<evidence type="ECO:0000256" key="2">
    <source>
        <dbReference type="PROSITE-ProRule" id="PRU00176"/>
    </source>
</evidence>
<feature type="region of interest" description="Disordered" evidence="3">
    <location>
        <begin position="61"/>
        <end position="96"/>
    </location>
</feature>
<evidence type="ECO:0000313" key="5">
    <source>
        <dbReference type="EMBL" id="CAD7198944.1"/>
    </source>
</evidence>
<evidence type="ECO:0000256" key="1">
    <source>
        <dbReference type="ARBA" id="ARBA00022884"/>
    </source>
</evidence>
<dbReference type="SMART" id="SM00360">
    <property type="entry name" value="RRM"/>
    <property type="match status" value="1"/>
</dbReference>
<name>A0A7R8VI38_TIMDO</name>
<proteinExistence type="predicted"/>
<feature type="region of interest" description="Disordered" evidence="3">
    <location>
        <begin position="157"/>
        <end position="184"/>
    </location>
</feature>
<feature type="compositionally biased region" description="Basic residues" evidence="3">
    <location>
        <begin position="67"/>
        <end position="78"/>
    </location>
</feature>
<dbReference type="SUPFAM" id="SSF54928">
    <property type="entry name" value="RNA-binding domain, RBD"/>
    <property type="match status" value="1"/>
</dbReference>
<dbReference type="PROSITE" id="PS50102">
    <property type="entry name" value="RRM"/>
    <property type="match status" value="1"/>
</dbReference>
<sequence length="329" mass="36970">MAEKPPPAHPTEIRTSISPSLAVGLNTTSANYATEAEKTFFTNMKLSENEKQLLKVKGSNNVSTLSKSKKRRLRRIRRASAPISEEVKKPEGPKLTNSAKRKLRLNKKKLKLASGDLGDIKNIDCKPTISFISTEVAKKHLAQEKKKLKRKLKKQIKQETDSETNEVNLQQIDSVSSNEDESENKENTLNCFKMDLLLPTFLASLVKGSWAAAGRMPPKLYSCECHNLEVKENLTKEELTKHFCKTTHQPKDVRLLMQKGSDTINKGFAYVEFSNEEGYLKGLKLHHSFLGSRRINVEYSASAKDKDTKKGLIKKKTLKLKALSSSGKI</sequence>
<dbReference type="GO" id="GO:0003723">
    <property type="term" value="F:RNA binding"/>
    <property type="evidence" value="ECO:0007669"/>
    <property type="project" value="UniProtKB-UniRule"/>
</dbReference>
<dbReference type="Gene3D" id="3.30.70.330">
    <property type="match status" value="1"/>
</dbReference>
<dbReference type="InterPro" id="IPR035979">
    <property type="entry name" value="RBD_domain_sf"/>
</dbReference>
<feature type="domain" description="RRM" evidence="4">
    <location>
        <begin position="227"/>
        <end position="302"/>
    </location>
</feature>
<evidence type="ECO:0000256" key="3">
    <source>
        <dbReference type="SAM" id="MobiDB-lite"/>
    </source>
</evidence>
<dbReference type="EMBL" id="OA566466">
    <property type="protein sequence ID" value="CAD7198944.1"/>
    <property type="molecule type" value="Genomic_DNA"/>
</dbReference>
<reference evidence="5" key="1">
    <citation type="submission" date="2020-11" db="EMBL/GenBank/DDBJ databases">
        <authorList>
            <person name="Tran Van P."/>
        </authorList>
    </citation>
    <scope>NUCLEOTIDE SEQUENCE</scope>
</reference>
<accession>A0A7R8VI38</accession>
<evidence type="ECO:0000259" key="4">
    <source>
        <dbReference type="PROSITE" id="PS50102"/>
    </source>
</evidence>